<protein>
    <submittedName>
        <fullName evidence="2">Uncharacterized protein</fullName>
    </submittedName>
</protein>
<feature type="compositionally biased region" description="Low complexity" evidence="1">
    <location>
        <begin position="143"/>
        <end position="165"/>
    </location>
</feature>
<feature type="region of interest" description="Disordered" evidence="1">
    <location>
        <begin position="1"/>
        <end position="246"/>
    </location>
</feature>
<gene>
    <name evidence="2" type="ORF">AAF712_005612</name>
</gene>
<evidence type="ECO:0000256" key="1">
    <source>
        <dbReference type="SAM" id="MobiDB-lite"/>
    </source>
</evidence>
<feature type="compositionally biased region" description="Polar residues" evidence="1">
    <location>
        <begin position="1"/>
        <end position="12"/>
    </location>
</feature>
<feature type="compositionally biased region" description="Low complexity" evidence="1">
    <location>
        <begin position="555"/>
        <end position="565"/>
    </location>
</feature>
<feature type="compositionally biased region" description="Basic and acidic residues" evidence="1">
    <location>
        <begin position="409"/>
        <end position="419"/>
    </location>
</feature>
<feature type="compositionally biased region" description="Polar residues" evidence="1">
    <location>
        <begin position="539"/>
        <end position="554"/>
    </location>
</feature>
<sequence>MHSVSSRHSNQRPAPVPTISYDMKKLLSKPALVPGMSGVNEARKAPSTKSVPPKRAASYDNYSYPERPKSYGRGDRSVSDRELHTTGRIPLSQSNRHPEVSASPPKPSRVDPITPVFPRMVVSDDEMDNARREKERKSRSFLRPKTSSSTKRPTSPSSPSCQHSSIFKSELVPSPLPYNTSFFPSLPRDPQASSSPSSHSLLPPKPRSRLKSSSPSPSHDSSRTSSRSRRGTFSNDDKTNITPAEEVMLAYKRQREKEQSIERRFREVERKAEEARRLSDERHAAVKALRDKELERGREQMRMMQGAEFTTPPRKVVPEPEPEVDEVTPPSTPYYTVFGSVAGHDNVSGEKEEDPIQSRHRSSSVTVGIPKSSDNRNSGFRKSLGRKFSFRWRHSSSKQDNLIASMPNLDREGGLRGGKELLSPTSPTMSKGIRLSLDKQLAPSRIPNYQTGGFGTEGRTLQRQSAPIVTQSPPPATPSPGGSTSGNTFRNVFRRLSTNGLRDRSKSRSQDFSNGVHSAEVTPAPPVPALPKGVVSMMKSGSTFKPTATKSASQTRSAPTVSPTTRRPRTSPGVPYAAPLNSSSSSTTTRPSISTATRSSSPDRLFGPSRSIRSSISSYGSEIPPLPSIARLDYPISPPNGFPSNDAARKQQSGNVNKPRDLRINPSHRRPSTQTDGTEFRSESPTIPEFSNAAAINTFPKKSPSGSRRPSTSTGTPTSSTSPAFPLSAPHNARRPSTSHSLKSSPISALPKFPKAFSDDGHGSFLSTTPHSLPTGRKSGSFIARHSKSSFVSTIRGNPAPSTATEERWESLLQKSEQAGGTLHIHGAATDKLESDTLRFSAADDDLMIS</sequence>
<dbReference type="EMBL" id="JBBXMP010000026">
    <property type="protein sequence ID" value="KAL0067383.1"/>
    <property type="molecule type" value="Genomic_DNA"/>
</dbReference>
<dbReference type="Proteomes" id="UP001437256">
    <property type="component" value="Unassembled WGS sequence"/>
</dbReference>
<feature type="compositionally biased region" description="Basic residues" evidence="1">
    <location>
        <begin position="383"/>
        <end position="396"/>
    </location>
</feature>
<feature type="compositionally biased region" description="Polar residues" evidence="1">
    <location>
        <begin position="459"/>
        <end position="469"/>
    </location>
</feature>
<organism evidence="2 3">
    <name type="scientific">Marasmius tenuissimus</name>
    <dbReference type="NCBI Taxonomy" id="585030"/>
    <lineage>
        <taxon>Eukaryota</taxon>
        <taxon>Fungi</taxon>
        <taxon>Dikarya</taxon>
        <taxon>Basidiomycota</taxon>
        <taxon>Agaricomycotina</taxon>
        <taxon>Agaricomycetes</taxon>
        <taxon>Agaricomycetidae</taxon>
        <taxon>Agaricales</taxon>
        <taxon>Marasmiineae</taxon>
        <taxon>Marasmiaceae</taxon>
        <taxon>Marasmius</taxon>
    </lineage>
</organism>
<name>A0ABR3A2X7_9AGAR</name>
<feature type="compositionally biased region" description="Basic and acidic residues" evidence="1">
    <location>
        <begin position="66"/>
        <end position="85"/>
    </location>
</feature>
<proteinExistence type="predicted"/>
<feature type="compositionally biased region" description="Low complexity" evidence="1">
    <location>
        <begin position="211"/>
        <end position="225"/>
    </location>
</feature>
<reference evidence="2 3" key="1">
    <citation type="submission" date="2024-05" db="EMBL/GenBank/DDBJ databases">
        <title>A draft genome resource for the thread blight pathogen Marasmius tenuissimus strain MS-2.</title>
        <authorList>
            <person name="Yulfo-Soto G.E."/>
            <person name="Baruah I.K."/>
            <person name="Amoako-Attah I."/>
            <person name="Bukari Y."/>
            <person name="Meinhardt L.W."/>
            <person name="Bailey B.A."/>
            <person name="Cohen S.P."/>
        </authorList>
    </citation>
    <scope>NUCLEOTIDE SEQUENCE [LARGE SCALE GENOMIC DNA]</scope>
    <source>
        <strain evidence="2 3">MS-2</strain>
    </source>
</reference>
<feature type="compositionally biased region" description="Basic and acidic residues" evidence="1">
    <location>
        <begin position="347"/>
        <end position="357"/>
    </location>
</feature>
<feature type="region of interest" description="Disordered" evidence="1">
    <location>
        <begin position="267"/>
        <end position="747"/>
    </location>
</feature>
<evidence type="ECO:0000313" key="3">
    <source>
        <dbReference type="Proteomes" id="UP001437256"/>
    </source>
</evidence>
<feature type="compositionally biased region" description="Low complexity" evidence="1">
    <location>
        <begin position="700"/>
        <end position="723"/>
    </location>
</feature>
<feature type="compositionally biased region" description="Basic and acidic residues" evidence="1">
    <location>
        <begin position="128"/>
        <end position="138"/>
    </location>
</feature>
<feature type="compositionally biased region" description="Low complexity" evidence="1">
    <location>
        <begin position="479"/>
        <end position="488"/>
    </location>
</feature>
<evidence type="ECO:0000313" key="2">
    <source>
        <dbReference type="EMBL" id="KAL0067383.1"/>
    </source>
</evidence>
<keyword evidence="3" id="KW-1185">Reference proteome</keyword>
<feature type="compositionally biased region" description="Low complexity" evidence="1">
    <location>
        <begin position="582"/>
        <end position="602"/>
    </location>
</feature>
<feature type="compositionally biased region" description="Basic and acidic residues" evidence="1">
    <location>
        <begin position="267"/>
        <end position="301"/>
    </location>
</feature>
<feature type="compositionally biased region" description="Low complexity" evidence="1">
    <location>
        <begin position="193"/>
        <end position="202"/>
    </location>
</feature>
<feature type="region of interest" description="Disordered" evidence="1">
    <location>
        <begin position="761"/>
        <end position="781"/>
    </location>
</feature>
<accession>A0ABR3A2X7</accession>
<feature type="compositionally biased region" description="Polar residues" evidence="1">
    <location>
        <begin position="735"/>
        <end position="747"/>
    </location>
</feature>
<feature type="compositionally biased region" description="Low complexity" evidence="1">
    <location>
        <begin position="609"/>
        <end position="618"/>
    </location>
</feature>
<comment type="caution">
    <text evidence="2">The sequence shown here is derived from an EMBL/GenBank/DDBJ whole genome shotgun (WGS) entry which is preliminary data.</text>
</comment>